<sequence length="371" mass="42920">MDLSCRSSRMRGGQDQTALQQLHEQAKELLDQKNAEIDSLNDELDKAEKKLVDVKNKLQTIINAPKLPDNNLADDELPPDMLDEIENLKAKQEQEVQKIQADNEEEVSALEKCYDKQLKEAESWAEQHANQIVIEKRTELQNLQRELDSLKGKLAEGEFSKTKTKFELLEESKAATMTNEQKIQYLEDQLGELTSLAREELKEIRAKINETVSAYNIRVKEHQNEIAHYENEIKVRSASYDMHIEALTQQYESEKAKYNSAIETSDKKYSALQRVLKQIDKQHEKQLSIAIHDNEKMKTTIYSIKTRDQSAIESTMTEITQSHVLEQQLQQVQNDIAIIEQDIKELVSENKDLESTLARYERVNKRKAGMF</sequence>
<feature type="coiled-coil region" evidence="1">
    <location>
        <begin position="16"/>
        <end position="160"/>
    </location>
</feature>
<evidence type="ECO:0000313" key="3">
    <source>
        <dbReference type="Proteomes" id="UP000001542"/>
    </source>
</evidence>
<keyword evidence="1" id="KW-0175">Coiled coil</keyword>
<name>A2DS07_TRIV3</name>
<dbReference type="eggNOG" id="ENOG502T1KC">
    <property type="taxonomic scope" value="Eukaryota"/>
</dbReference>
<accession>A2DS07</accession>
<reference evidence="2" key="1">
    <citation type="submission" date="2006-10" db="EMBL/GenBank/DDBJ databases">
        <authorList>
            <person name="Amadeo P."/>
            <person name="Zhao Q."/>
            <person name="Wortman J."/>
            <person name="Fraser-Liggett C."/>
            <person name="Carlton J."/>
        </authorList>
    </citation>
    <scope>NUCLEOTIDE SEQUENCE</scope>
    <source>
        <strain evidence="2">G3</strain>
    </source>
</reference>
<dbReference type="EMBL" id="DS113238">
    <property type="protein sequence ID" value="EAY16777.1"/>
    <property type="molecule type" value="Genomic_DNA"/>
</dbReference>
<protein>
    <recommendedName>
        <fullName evidence="4">Kinetoplast-associated protein</fullName>
    </recommendedName>
</protein>
<proteinExistence type="predicted"/>
<feature type="coiled-coil region" evidence="1">
    <location>
        <begin position="205"/>
        <end position="264"/>
    </location>
</feature>
<dbReference type="VEuPathDB" id="TrichDB:TVAGG3_1001190"/>
<dbReference type="RefSeq" id="XP_001329000.1">
    <property type="nucleotide sequence ID" value="XM_001328965.1"/>
</dbReference>
<evidence type="ECO:0000256" key="1">
    <source>
        <dbReference type="SAM" id="Coils"/>
    </source>
</evidence>
<evidence type="ECO:0000313" key="2">
    <source>
        <dbReference type="EMBL" id="EAY16777.1"/>
    </source>
</evidence>
<evidence type="ECO:0008006" key="4">
    <source>
        <dbReference type="Google" id="ProtNLM"/>
    </source>
</evidence>
<dbReference type="KEGG" id="tva:4774788"/>
<dbReference type="InParanoid" id="A2DS07"/>
<reference evidence="2" key="2">
    <citation type="journal article" date="2007" name="Science">
        <title>Draft genome sequence of the sexually transmitted pathogen Trichomonas vaginalis.</title>
        <authorList>
            <person name="Carlton J.M."/>
            <person name="Hirt R.P."/>
            <person name="Silva J.C."/>
            <person name="Delcher A.L."/>
            <person name="Schatz M."/>
            <person name="Zhao Q."/>
            <person name="Wortman J.R."/>
            <person name="Bidwell S.L."/>
            <person name="Alsmark U.C.M."/>
            <person name="Besteiro S."/>
            <person name="Sicheritz-Ponten T."/>
            <person name="Noel C.J."/>
            <person name="Dacks J.B."/>
            <person name="Foster P.G."/>
            <person name="Simillion C."/>
            <person name="Van de Peer Y."/>
            <person name="Miranda-Saavedra D."/>
            <person name="Barton G.J."/>
            <person name="Westrop G.D."/>
            <person name="Mueller S."/>
            <person name="Dessi D."/>
            <person name="Fiori P.L."/>
            <person name="Ren Q."/>
            <person name="Paulsen I."/>
            <person name="Zhang H."/>
            <person name="Bastida-Corcuera F.D."/>
            <person name="Simoes-Barbosa A."/>
            <person name="Brown M.T."/>
            <person name="Hayes R.D."/>
            <person name="Mukherjee M."/>
            <person name="Okumura C.Y."/>
            <person name="Schneider R."/>
            <person name="Smith A.J."/>
            <person name="Vanacova S."/>
            <person name="Villalvazo M."/>
            <person name="Haas B.J."/>
            <person name="Pertea M."/>
            <person name="Feldblyum T.V."/>
            <person name="Utterback T.R."/>
            <person name="Shu C.L."/>
            <person name="Osoegawa K."/>
            <person name="de Jong P.J."/>
            <person name="Hrdy I."/>
            <person name="Horvathova L."/>
            <person name="Zubacova Z."/>
            <person name="Dolezal P."/>
            <person name="Malik S.B."/>
            <person name="Logsdon J.M. Jr."/>
            <person name="Henze K."/>
            <person name="Gupta A."/>
            <person name="Wang C.C."/>
            <person name="Dunne R.L."/>
            <person name="Upcroft J.A."/>
            <person name="Upcroft P."/>
            <person name="White O."/>
            <person name="Salzberg S.L."/>
            <person name="Tang P."/>
            <person name="Chiu C.-H."/>
            <person name="Lee Y.-S."/>
            <person name="Embley T.M."/>
            <person name="Coombs G.H."/>
            <person name="Mottram J.C."/>
            <person name="Tachezy J."/>
            <person name="Fraser-Liggett C.M."/>
            <person name="Johnson P.J."/>
        </authorList>
    </citation>
    <scope>NUCLEOTIDE SEQUENCE [LARGE SCALE GENOMIC DNA]</scope>
    <source>
        <strain evidence="2">G3</strain>
    </source>
</reference>
<feature type="coiled-coil region" evidence="1">
    <location>
        <begin position="322"/>
        <end position="363"/>
    </location>
</feature>
<dbReference type="STRING" id="5722.A2DS07"/>
<dbReference type="VEuPathDB" id="TrichDB:TVAG_447360"/>
<gene>
    <name evidence="2" type="ORF">TVAG_447360</name>
</gene>
<organism evidence="2 3">
    <name type="scientific">Trichomonas vaginalis (strain ATCC PRA-98 / G3)</name>
    <dbReference type="NCBI Taxonomy" id="412133"/>
    <lineage>
        <taxon>Eukaryota</taxon>
        <taxon>Metamonada</taxon>
        <taxon>Parabasalia</taxon>
        <taxon>Trichomonadida</taxon>
        <taxon>Trichomonadidae</taxon>
        <taxon>Trichomonas</taxon>
    </lineage>
</organism>
<dbReference type="SMR" id="A2DS07"/>
<dbReference type="Proteomes" id="UP000001542">
    <property type="component" value="Unassembled WGS sequence"/>
</dbReference>
<dbReference type="AlphaFoldDB" id="A2DS07"/>
<keyword evidence="3" id="KW-1185">Reference proteome</keyword>